<accession>A0AAW0ML82</accession>
<feature type="coiled-coil region" evidence="1">
    <location>
        <begin position="205"/>
        <end position="277"/>
    </location>
</feature>
<feature type="region of interest" description="Disordered" evidence="2">
    <location>
        <begin position="1"/>
        <end position="68"/>
    </location>
</feature>
<feature type="coiled-coil region" evidence="1">
    <location>
        <begin position="316"/>
        <end position="347"/>
    </location>
</feature>
<comment type="caution">
    <text evidence="3">The sequence shown here is derived from an EMBL/GenBank/DDBJ whole genome shotgun (WGS) entry which is preliminary data.</text>
</comment>
<feature type="region of interest" description="Disordered" evidence="2">
    <location>
        <begin position="172"/>
        <end position="199"/>
    </location>
</feature>
<evidence type="ECO:0000256" key="2">
    <source>
        <dbReference type="SAM" id="MobiDB-lite"/>
    </source>
</evidence>
<evidence type="ECO:0000313" key="4">
    <source>
        <dbReference type="Proteomes" id="UP001460270"/>
    </source>
</evidence>
<feature type="compositionally biased region" description="Basic and acidic residues" evidence="2">
    <location>
        <begin position="172"/>
        <end position="181"/>
    </location>
</feature>
<dbReference type="Proteomes" id="UP001460270">
    <property type="component" value="Unassembled WGS sequence"/>
</dbReference>
<dbReference type="EMBL" id="JBBPFD010000040">
    <property type="protein sequence ID" value="KAK7880898.1"/>
    <property type="molecule type" value="Genomic_DNA"/>
</dbReference>
<feature type="compositionally biased region" description="Basic and acidic residues" evidence="2">
    <location>
        <begin position="1"/>
        <end position="61"/>
    </location>
</feature>
<gene>
    <name evidence="3" type="ORF">WMY93_032471</name>
</gene>
<reference evidence="4" key="1">
    <citation type="submission" date="2024-04" db="EMBL/GenBank/DDBJ databases">
        <title>Salinicola lusitanus LLJ914,a marine bacterium isolated from the Okinawa Trough.</title>
        <authorList>
            <person name="Li J."/>
        </authorList>
    </citation>
    <scope>NUCLEOTIDE SEQUENCE [LARGE SCALE GENOMIC DNA]</scope>
</reference>
<sequence>MERQKRLTDETQEHLDKEQQKNKTLQKELEEQSSAKEKIQERLDEVRKEEDRHLEHLDKEKKKNKTQQREILALREKLESVGAKNDLAGQLLEKEKQKNKILEDELQKRKTTVQDPKDVNKELQKENLALKDRLKEVITEGEEWRKINKERHVEIINNIVVKLDVERQKNRTLQKKLDEQTKPAQGQNSVNEERQRPVTATSDLAKDLLKENEKNKTLQMELEEQRKATQEAMEKISALNKRLETVTEKSHLVQRLWEEEKQKNQTLQKEMEKQTQATQMQKEILTLREVIKEGEDWRKANKERHIELINTIMVKLDIEKQKNKTLQKELEEQRKAAQEQSSIKEEIRTFATCHRPISSLSTEHFVHLQLLDHHKVPGPVERPHIHSNLPVSSEVFTRV</sequence>
<evidence type="ECO:0000256" key="1">
    <source>
        <dbReference type="SAM" id="Coils"/>
    </source>
</evidence>
<organism evidence="3 4">
    <name type="scientific">Mugilogobius chulae</name>
    <name type="common">yellowstripe goby</name>
    <dbReference type="NCBI Taxonomy" id="88201"/>
    <lineage>
        <taxon>Eukaryota</taxon>
        <taxon>Metazoa</taxon>
        <taxon>Chordata</taxon>
        <taxon>Craniata</taxon>
        <taxon>Vertebrata</taxon>
        <taxon>Euteleostomi</taxon>
        <taxon>Actinopterygii</taxon>
        <taxon>Neopterygii</taxon>
        <taxon>Teleostei</taxon>
        <taxon>Neoteleostei</taxon>
        <taxon>Acanthomorphata</taxon>
        <taxon>Gobiaria</taxon>
        <taxon>Gobiiformes</taxon>
        <taxon>Gobioidei</taxon>
        <taxon>Gobiidae</taxon>
        <taxon>Gobionellinae</taxon>
        <taxon>Mugilogobius</taxon>
    </lineage>
</organism>
<protein>
    <submittedName>
        <fullName evidence="3">Uncharacterized protein</fullName>
    </submittedName>
</protein>
<name>A0AAW0ML82_9GOBI</name>
<keyword evidence="1" id="KW-0175">Coiled coil</keyword>
<keyword evidence="4" id="KW-1185">Reference proteome</keyword>
<dbReference type="AlphaFoldDB" id="A0AAW0ML82"/>
<proteinExistence type="predicted"/>
<evidence type="ECO:0000313" key="3">
    <source>
        <dbReference type="EMBL" id="KAK7880898.1"/>
    </source>
</evidence>